<name>A0A1H0EK27_9BACI</name>
<dbReference type="RefSeq" id="WP_093857557.1">
    <property type="nucleotide sequence ID" value="NZ_BJVZ01000009.1"/>
</dbReference>
<proteinExistence type="predicted"/>
<dbReference type="EMBL" id="FNIG01000009">
    <property type="protein sequence ID" value="SDN82700.1"/>
    <property type="molecule type" value="Genomic_DNA"/>
</dbReference>
<dbReference type="InterPro" id="IPR025874">
    <property type="entry name" value="DZR"/>
</dbReference>
<reference evidence="2 3" key="1">
    <citation type="submission" date="2016-10" db="EMBL/GenBank/DDBJ databases">
        <authorList>
            <person name="de Groot N.N."/>
        </authorList>
    </citation>
    <scope>NUCLEOTIDE SEQUENCE [LARGE SCALE GENOMIC DNA]</scope>
    <source>
        <strain evidence="2 3">CGMCC 1.3442</strain>
    </source>
</reference>
<sequence length="129" mass="15125">MSEYIKIETVRLQRKKAELLTKLGESIYYQYRIGNLYSEELKEIGEQIASLDQQLYQYYIKENSERTNLGHRCVCGHLAERHNTYCSECGRKLEFPEEEEQEKCDECGNEVNSQVQFCHACGTRQGVSR</sequence>
<accession>A0A1H0EK27</accession>
<evidence type="ECO:0000259" key="1">
    <source>
        <dbReference type="Pfam" id="PF12773"/>
    </source>
</evidence>
<keyword evidence="3" id="KW-1185">Reference proteome</keyword>
<protein>
    <submittedName>
        <fullName evidence="2">Double zinc ribbon</fullName>
    </submittedName>
</protein>
<gene>
    <name evidence="2" type="ORF">SAMN05216498_3184</name>
</gene>
<dbReference type="AlphaFoldDB" id="A0A1H0EK27"/>
<dbReference type="Proteomes" id="UP000199334">
    <property type="component" value="Unassembled WGS sequence"/>
</dbReference>
<dbReference type="STRING" id="237069.SAMN05216498_3184"/>
<evidence type="ECO:0000313" key="3">
    <source>
        <dbReference type="Proteomes" id="UP000199334"/>
    </source>
</evidence>
<evidence type="ECO:0000313" key="2">
    <source>
        <dbReference type="EMBL" id="SDN82700.1"/>
    </source>
</evidence>
<organism evidence="2 3">
    <name type="scientific">Tenuibacillus multivorans</name>
    <dbReference type="NCBI Taxonomy" id="237069"/>
    <lineage>
        <taxon>Bacteria</taxon>
        <taxon>Bacillati</taxon>
        <taxon>Bacillota</taxon>
        <taxon>Bacilli</taxon>
        <taxon>Bacillales</taxon>
        <taxon>Bacillaceae</taxon>
        <taxon>Tenuibacillus</taxon>
    </lineage>
</organism>
<feature type="domain" description="DZANK-type" evidence="1">
    <location>
        <begin position="75"/>
        <end position="122"/>
    </location>
</feature>
<dbReference type="Pfam" id="PF12773">
    <property type="entry name" value="DZR"/>
    <property type="match status" value="1"/>
</dbReference>